<evidence type="ECO:0000256" key="1">
    <source>
        <dbReference type="ARBA" id="ARBA00022553"/>
    </source>
</evidence>
<dbReference type="PANTHER" id="PTHR48111:SF4">
    <property type="entry name" value="DNA-BINDING DUAL TRANSCRIPTIONAL REGULATOR OMPR"/>
    <property type="match status" value="1"/>
</dbReference>
<evidence type="ECO:0000256" key="3">
    <source>
        <dbReference type="ARBA" id="ARBA00023015"/>
    </source>
</evidence>
<proteinExistence type="predicted"/>
<keyword evidence="5" id="KW-0804">Transcription</keyword>
<dbReference type="SMART" id="SM00448">
    <property type="entry name" value="REC"/>
    <property type="match status" value="1"/>
</dbReference>
<evidence type="ECO:0000256" key="4">
    <source>
        <dbReference type="ARBA" id="ARBA00023125"/>
    </source>
</evidence>
<gene>
    <name evidence="10" type="ORF">H0485_12985</name>
</gene>
<dbReference type="SMART" id="SM00862">
    <property type="entry name" value="Trans_reg_C"/>
    <property type="match status" value="1"/>
</dbReference>
<dbReference type="SUPFAM" id="SSF46894">
    <property type="entry name" value="C-terminal effector domain of the bipartite response regulators"/>
    <property type="match status" value="1"/>
</dbReference>
<dbReference type="PROSITE" id="PS51755">
    <property type="entry name" value="OMPR_PHOB"/>
    <property type="match status" value="1"/>
</dbReference>
<keyword evidence="1 6" id="KW-0597">Phosphoprotein</keyword>
<accession>A0ABS8CND1</accession>
<dbReference type="InterPro" id="IPR039420">
    <property type="entry name" value="WalR-like"/>
</dbReference>
<dbReference type="PROSITE" id="PS50110">
    <property type="entry name" value="RESPONSE_REGULATORY"/>
    <property type="match status" value="1"/>
</dbReference>
<dbReference type="InterPro" id="IPR036388">
    <property type="entry name" value="WH-like_DNA-bd_sf"/>
</dbReference>
<evidence type="ECO:0000256" key="7">
    <source>
        <dbReference type="PROSITE-ProRule" id="PRU01091"/>
    </source>
</evidence>
<feature type="domain" description="Response regulatory" evidence="8">
    <location>
        <begin position="10"/>
        <end position="123"/>
    </location>
</feature>
<dbReference type="InterPro" id="IPR001867">
    <property type="entry name" value="OmpR/PhoB-type_DNA-bd"/>
</dbReference>
<dbReference type="EMBL" id="JACDXX010000011">
    <property type="protein sequence ID" value="MCB5410911.1"/>
    <property type="molecule type" value="Genomic_DNA"/>
</dbReference>
<dbReference type="SUPFAM" id="SSF52172">
    <property type="entry name" value="CheY-like"/>
    <property type="match status" value="1"/>
</dbReference>
<dbReference type="RefSeq" id="WP_226936219.1">
    <property type="nucleotide sequence ID" value="NZ_JACDXX010000011.1"/>
</dbReference>
<dbReference type="Gene3D" id="1.10.10.10">
    <property type="entry name" value="Winged helix-like DNA-binding domain superfamily/Winged helix DNA-binding domain"/>
    <property type="match status" value="1"/>
</dbReference>
<evidence type="ECO:0000313" key="10">
    <source>
        <dbReference type="EMBL" id="MCB5410911.1"/>
    </source>
</evidence>
<dbReference type="InterPro" id="IPR011006">
    <property type="entry name" value="CheY-like_superfamily"/>
</dbReference>
<keyword evidence="2" id="KW-0902">Two-component regulatory system</keyword>
<dbReference type="Proteomes" id="UP001198571">
    <property type="component" value="Unassembled WGS sequence"/>
</dbReference>
<reference evidence="10 11" key="1">
    <citation type="submission" date="2020-07" db="EMBL/GenBank/DDBJ databases">
        <title>Pseudogemmobacter sp. nov., isolated from poultry manure in Taiwan.</title>
        <authorList>
            <person name="Lin S.-Y."/>
            <person name="Tang Y.-S."/>
            <person name="Young C.-C."/>
        </authorList>
    </citation>
    <scope>NUCLEOTIDE SEQUENCE [LARGE SCALE GENOMIC DNA]</scope>
    <source>
        <strain evidence="10 11">CC-YST710</strain>
    </source>
</reference>
<evidence type="ECO:0000259" key="8">
    <source>
        <dbReference type="PROSITE" id="PS50110"/>
    </source>
</evidence>
<keyword evidence="11" id="KW-1185">Reference proteome</keyword>
<comment type="caution">
    <text evidence="10">The sequence shown here is derived from an EMBL/GenBank/DDBJ whole genome shotgun (WGS) entry which is preliminary data.</text>
</comment>
<feature type="modified residue" description="4-aspartylphosphate" evidence="6">
    <location>
        <position position="59"/>
    </location>
</feature>
<keyword evidence="3" id="KW-0805">Transcription regulation</keyword>
<dbReference type="CDD" id="cd00383">
    <property type="entry name" value="trans_reg_C"/>
    <property type="match status" value="1"/>
</dbReference>
<protein>
    <submittedName>
        <fullName evidence="10">Response regulator transcription factor</fullName>
    </submittedName>
</protein>
<keyword evidence="4 7" id="KW-0238">DNA-binding</keyword>
<evidence type="ECO:0000256" key="2">
    <source>
        <dbReference type="ARBA" id="ARBA00023012"/>
    </source>
</evidence>
<dbReference type="InterPro" id="IPR001789">
    <property type="entry name" value="Sig_transdc_resp-reg_receiver"/>
</dbReference>
<evidence type="ECO:0000259" key="9">
    <source>
        <dbReference type="PROSITE" id="PS51755"/>
    </source>
</evidence>
<dbReference type="Pfam" id="PF00486">
    <property type="entry name" value="Trans_reg_C"/>
    <property type="match status" value="1"/>
</dbReference>
<dbReference type="PANTHER" id="PTHR48111">
    <property type="entry name" value="REGULATOR OF RPOS"/>
    <property type="match status" value="1"/>
</dbReference>
<dbReference type="Gene3D" id="6.10.250.690">
    <property type="match status" value="1"/>
</dbReference>
<dbReference type="Pfam" id="PF00072">
    <property type="entry name" value="Response_reg"/>
    <property type="match status" value="1"/>
</dbReference>
<dbReference type="InterPro" id="IPR016032">
    <property type="entry name" value="Sig_transdc_resp-reg_C-effctor"/>
</dbReference>
<evidence type="ECO:0000313" key="11">
    <source>
        <dbReference type="Proteomes" id="UP001198571"/>
    </source>
</evidence>
<evidence type="ECO:0000256" key="5">
    <source>
        <dbReference type="ARBA" id="ARBA00023163"/>
    </source>
</evidence>
<evidence type="ECO:0000256" key="6">
    <source>
        <dbReference type="PROSITE-ProRule" id="PRU00169"/>
    </source>
</evidence>
<sequence>MTPAAGIRQSIAVVEDDPAQAALLCEFLEAEGYLPRPCPRARELAELLAGETPALVLLDLGLPDEDGLALAARVRALHQIPIIILTGRGSEIDRVVGLEIGADDYLVKPYSLRELAARIRAVLRRSTGAALPAAVAGQPLREGFRFDGWAFDKLRRRLTDPKGNAVELTVGEFDLLAALLAAHGRVLSRGQLLDMTRRGHDAVYERTIDVLILRLRRKIEPDPAHPRLIMTERAIGYHFAGAVEVVSAG</sequence>
<organism evidence="10 11">
    <name type="scientific">Pseudogemmobacter faecipullorum</name>
    <dbReference type="NCBI Taxonomy" id="2755041"/>
    <lineage>
        <taxon>Bacteria</taxon>
        <taxon>Pseudomonadati</taxon>
        <taxon>Pseudomonadota</taxon>
        <taxon>Alphaproteobacteria</taxon>
        <taxon>Rhodobacterales</taxon>
        <taxon>Paracoccaceae</taxon>
        <taxon>Pseudogemmobacter</taxon>
    </lineage>
</organism>
<dbReference type="Gene3D" id="3.40.50.2300">
    <property type="match status" value="1"/>
</dbReference>
<feature type="DNA-binding region" description="OmpR/PhoB-type" evidence="7">
    <location>
        <begin position="141"/>
        <end position="241"/>
    </location>
</feature>
<name>A0ABS8CND1_9RHOB</name>
<feature type="domain" description="OmpR/PhoB-type" evidence="9">
    <location>
        <begin position="141"/>
        <end position="241"/>
    </location>
</feature>